<dbReference type="Gene3D" id="3.30.70.1230">
    <property type="entry name" value="Nucleotide cyclase"/>
    <property type="match status" value="1"/>
</dbReference>
<dbReference type="Proteomes" id="UP001154265">
    <property type="component" value="Unassembled WGS sequence"/>
</dbReference>
<evidence type="ECO:0000259" key="1">
    <source>
        <dbReference type="PROSITE" id="PS50125"/>
    </source>
</evidence>
<dbReference type="InterPro" id="IPR036010">
    <property type="entry name" value="2Fe-2S_ferredoxin-like_sf"/>
</dbReference>
<dbReference type="EMBL" id="JAKKUT010000002">
    <property type="protein sequence ID" value="MDG2990459.1"/>
    <property type="molecule type" value="Genomic_DNA"/>
</dbReference>
<sequence length="333" mass="36601">MPQVVCYPDNKSVDLESGQTILDGLLNGDIPITNVCGGQAYCSTCRVMLLEGIENCTDATQSEIALAKKLDFPFHVRLACQTKVLQGDVKVRRLVNDDQDIDIVDHQFSSGTTGNKKAVTLLVAKIRGATNFDEINFPYDTFYTMSRYFQCLHKIVHQYGGVINNYMDHLAIATFGINHESNSAAQAVWAGLEMLKSQEELNHFLGQLSYQPLNLTIGLHFAEVVLVAADPQRLDLIIPVGSAVSLSQQIEASNVRAKTSILMSESVYAQVQSQVILGRKGNITVGDQDIKVFEPVGMTGDPPVIEQVTAAESKSLLGRVSTFMDRFSGKKRR</sequence>
<dbReference type="Gene3D" id="3.10.20.30">
    <property type="match status" value="1"/>
</dbReference>
<protein>
    <submittedName>
        <fullName evidence="3">Adenylate/guanylate cyclase domain-containing protein</fullName>
    </submittedName>
</protein>
<gene>
    <name evidence="3" type="ORF">L3556_05860</name>
</gene>
<evidence type="ECO:0000313" key="3">
    <source>
        <dbReference type="EMBL" id="MDG2990459.1"/>
    </source>
</evidence>
<feature type="domain" description="2Fe-2S ferredoxin-type" evidence="2">
    <location>
        <begin position="2"/>
        <end position="97"/>
    </location>
</feature>
<feature type="domain" description="Guanylate cyclase" evidence="1">
    <location>
        <begin position="120"/>
        <end position="251"/>
    </location>
</feature>
<dbReference type="PROSITE" id="PS51085">
    <property type="entry name" value="2FE2S_FER_2"/>
    <property type="match status" value="1"/>
</dbReference>
<dbReference type="InterPro" id="IPR012675">
    <property type="entry name" value="Beta-grasp_dom_sf"/>
</dbReference>
<reference evidence="3" key="1">
    <citation type="journal article" date="2022" name="Genome Biol. Evol.">
        <title>A New Gene Family Diagnostic for Intracellular Biomineralization of Amorphous Ca Carbonates by Cyanobacteria.</title>
        <authorList>
            <person name="Benzerara K."/>
            <person name="Duprat E."/>
            <person name="Bitard-Feildel T."/>
            <person name="Caumes G."/>
            <person name="Cassier-Chauvat C."/>
            <person name="Chauvat F."/>
            <person name="Dezi M."/>
            <person name="Diop S.I."/>
            <person name="Gaschignard G."/>
            <person name="Gorgen S."/>
            <person name="Gugger M."/>
            <person name="Lopez-Garcia P."/>
            <person name="Millet M."/>
            <person name="Skouri-Panet F."/>
            <person name="Moreira D."/>
            <person name="Callebaut I."/>
        </authorList>
    </citation>
    <scope>NUCLEOTIDE SEQUENCE</scope>
    <source>
        <strain evidence="3">G9</strain>
    </source>
</reference>
<dbReference type="CDD" id="cd07302">
    <property type="entry name" value="CHD"/>
    <property type="match status" value="1"/>
</dbReference>
<comment type="caution">
    <text evidence="3">The sequence shown here is derived from an EMBL/GenBank/DDBJ whole genome shotgun (WGS) entry which is preliminary data.</text>
</comment>
<dbReference type="SUPFAM" id="SSF55073">
    <property type="entry name" value="Nucleotide cyclase"/>
    <property type="match status" value="1"/>
</dbReference>
<evidence type="ECO:0000313" key="4">
    <source>
        <dbReference type="Proteomes" id="UP001154265"/>
    </source>
</evidence>
<dbReference type="InterPro" id="IPR029787">
    <property type="entry name" value="Nucleotide_cyclase"/>
</dbReference>
<reference evidence="3" key="2">
    <citation type="submission" date="2022-01" db="EMBL/GenBank/DDBJ databases">
        <authorList>
            <person name="Zivanovic Y."/>
            <person name="Moreira D."/>
            <person name="Lopez-Garcia P."/>
        </authorList>
    </citation>
    <scope>NUCLEOTIDE SEQUENCE</scope>
    <source>
        <strain evidence="3">G9</strain>
    </source>
</reference>
<dbReference type="Pfam" id="PF00111">
    <property type="entry name" value="Fer2"/>
    <property type="match status" value="1"/>
</dbReference>
<dbReference type="InterPro" id="IPR001054">
    <property type="entry name" value="A/G_cyclase"/>
</dbReference>
<dbReference type="PROSITE" id="PS50125">
    <property type="entry name" value="GUANYLATE_CYCLASE_2"/>
    <property type="match status" value="1"/>
</dbReference>
<organism evidence="3 4">
    <name type="scientific">Candidatus Synechococcus calcipolaris G9</name>
    <dbReference type="NCBI Taxonomy" id="1497997"/>
    <lineage>
        <taxon>Bacteria</taxon>
        <taxon>Bacillati</taxon>
        <taxon>Cyanobacteriota</taxon>
        <taxon>Cyanophyceae</taxon>
        <taxon>Synechococcales</taxon>
        <taxon>Synechococcaceae</taxon>
        <taxon>Synechococcus</taxon>
    </lineage>
</organism>
<dbReference type="RefSeq" id="WP_277866370.1">
    <property type="nucleotide sequence ID" value="NZ_JAKKUT010000002.1"/>
</dbReference>
<dbReference type="SUPFAM" id="SSF54292">
    <property type="entry name" value="2Fe-2S ferredoxin-like"/>
    <property type="match status" value="1"/>
</dbReference>
<proteinExistence type="predicted"/>
<dbReference type="SMART" id="SM00044">
    <property type="entry name" value="CYCc"/>
    <property type="match status" value="1"/>
</dbReference>
<keyword evidence="4" id="KW-1185">Reference proteome</keyword>
<name>A0ABT6EXC5_9SYNE</name>
<dbReference type="InterPro" id="IPR001041">
    <property type="entry name" value="2Fe-2S_ferredoxin-type"/>
</dbReference>
<evidence type="ECO:0000259" key="2">
    <source>
        <dbReference type="PROSITE" id="PS51085"/>
    </source>
</evidence>
<accession>A0ABT6EXC5</accession>
<dbReference type="CDD" id="cd00207">
    <property type="entry name" value="fer2"/>
    <property type="match status" value="1"/>
</dbReference>